<dbReference type="InterPro" id="IPR017871">
    <property type="entry name" value="ABC_transporter-like_CS"/>
</dbReference>
<dbReference type="PROSITE" id="PS50929">
    <property type="entry name" value="ABC_TM1F"/>
    <property type="match status" value="2"/>
</dbReference>
<feature type="transmembrane region" description="Helical" evidence="12">
    <location>
        <begin position="769"/>
        <end position="792"/>
    </location>
</feature>
<feature type="region of interest" description="Disordered" evidence="11">
    <location>
        <begin position="1"/>
        <end position="35"/>
    </location>
</feature>
<dbReference type="PROSITE" id="PS00211">
    <property type="entry name" value="ABC_TRANSPORTER_1"/>
    <property type="match status" value="2"/>
</dbReference>
<keyword evidence="16" id="KW-1185">Reference proteome</keyword>
<feature type="transmembrane region" description="Helical" evidence="12">
    <location>
        <begin position="55"/>
        <end position="83"/>
    </location>
</feature>
<feature type="domain" description="ABC transmembrane type-1" evidence="14">
    <location>
        <begin position="59"/>
        <end position="345"/>
    </location>
</feature>
<dbReference type="InterPro" id="IPR003439">
    <property type="entry name" value="ABC_transporter-like_ATP-bd"/>
</dbReference>
<dbReference type="GO" id="GO:0005524">
    <property type="term" value="F:ATP binding"/>
    <property type="evidence" value="ECO:0007669"/>
    <property type="project" value="UniProtKB-KW"/>
</dbReference>
<proteinExistence type="inferred from homology"/>
<keyword evidence="4 12" id="KW-0812">Transmembrane</keyword>
<feature type="domain" description="ABC transmembrane type-1" evidence="14">
    <location>
        <begin position="729"/>
        <end position="1015"/>
    </location>
</feature>
<dbReference type="CDD" id="cd18578">
    <property type="entry name" value="ABC_6TM_Pgp_ABCB1_D2_like"/>
    <property type="match status" value="1"/>
</dbReference>
<feature type="compositionally biased region" description="Basic and acidic residues" evidence="11">
    <location>
        <begin position="1"/>
        <end position="20"/>
    </location>
</feature>
<keyword evidence="5" id="KW-0677">Repeat</keyword>
<sequence length="1295" mass="139354">MVKVKAMREEGEASTIRDEGGGGGGGGGGEQPNKQSDHQKIPFYKLFSFADRLDVALMVVGTISAIANGFAQPLMTIIFGQLINSFGATNGNNVVKEVSKVSLDFVYLAVGAGIASLLQVSTWMVTGERQATRIRGLYLKTILRQDIAFFDTEATTGEIIGRMSGDTILIQDAMGEKVGKFTQLLSTFIGGFVIAFAKGWLLSLVLLSCIPAIVIAGGVMAMIMSKMSSRGQAAYAEAGNVVEQAVGAIRTVASFTGEKQSIKKYNSKLEIAYASTAQQGFASGIGLGTVLVIIFGTYALAIWYGSKLIIEKGYNGGQVINIMMAIMIGGMSLGQTTPCMNAFAAGQAAAYKMFETIKRKPLIDPYDNSGIVLEDIKGEIELKDVYFRYPARPEVQIFSGFSLYVPSGSTAALVGQSGSGKSTVISLLERFYDPIDGEVLIDGVNLKKFQLRWIREKIGLVSQEPILFGTTIKENIAYGKENATNEEIRTAIELANAAKFIDKLPEGLDTMVGDHGTQLSGGQKQRIAIARAILKNPRILLLDEATSALDAESERIVQDALVNIMSNRTTVVVAHRLTTIKNADIIAVVHQGKIVEQGIHVELVKDPDGAYSQLVRLQEGTNQAEDTREVDTNRVSMSSEMGRTPSRSRSQRVSSPRSISRASSTSGASSGSRHSFTLSFGVPIPINIHGTDVGGDVSHERGEVNDKKRHEVSMTRLAYLNKPEVPVLLLGSIAAGIHGVVFPIFGLLLSSAIKMFFEPPNKLRKDSKFWAVTYVGLGCITFVVVPMQNYFFGVAGGKLIQRIRSLSFEKVVHQEISWFDDPANSSGAVGARLSTDASSVRSLVGDALALVVQNIATITAGLIIAFTANWILAFIVLAVSPLMIMQGVFQMKFTKGFSADAKVMYEEASQVANDAVGSIRTVASFCAEKKVMDLYQKKCDAPMKHGVRLGFVSGAGFGFSFFALYCINAFCFYIGAILVQHGKATFGEVFKVFFALTISAAGLSQSSAMAPDTQKAKDSAASIFEILDSKPGIDSSSSEGITLTNVTGDIDFEHVSFKYATRPDVHIFKDLCLSMPSGKTVALVGESGSGKSTVISLIERFYNPDSGRILLDGVEIQKLKLSWLRQQMGLVSQEPILFNETIRDNIAYGKQGDASEEEIIAATKSANAHNFISALPQGYDTNVGERGVQLSGGQKQRIAISRAILKDPKILLLDEATSALDAESERVVQDALDKVMVNRTTVVVAHRLTTIKGADMIAVVKNGVIAEKGRHDVLLNITGGAYASLVALHMSSKKH</sequence>
<evidence type="ECO:0000256" key="1">
    <source>
        <dbReference type="ARBA" id="ARBA00004651"/>
    </source>
</evidence>
<dbReference type="SMART" id="SM00382">
    <property type="entry name" value="AAA"/>
    <property type="match status" value="2"/>
</dbReference>
<evidence type="ECO:0000256" key="9">
    <source>
        <dbReference type="ARBA" id="ARBA00023136"/>
    </source>
</evidence>
<dbReference type="Gene3D" id="3.40.50.300">
    <property type="entry name" value="P-loop containing nucleotide triphosphate hydrolases"/>
    <property type="match status" value="2"/>
</dbReference>
<dbReference type="GO" id="GO:0010328">
    <property type="term" value="F:auxin influx transmembrane transporter activity"/>
    <property type="evidence" value="ECO:0007669"/>
    <property type="project" value="UniProtKB-ARBA"/>
</dbReference>
<dbReference type="Pfam" id="PF00005">
    <property type="entry name" value="ABC_tran"/>
    <property type="match status" value="2"/>
</dbReference>
<comment type="caution">
    <text evidence="15">The sequence shown here is derived from an EMBL/GenBank/DDBJ whole genome shotgun (WGS) entry which is preliminary data.</text>
</comment>
<keyword evidence="8 12" id="KW-1133">Transmembrane helix</keyword>
<dbReference type="CDD" id="cd03249">
    <property type="entry name" value="ABC_MTABC3_MDL1_MDL2"/>
    <property type="match status" value="2"/>
</dbReference>
<keyword evidence="7" id="KW-0067">ATP-binding</keyword>
<gene>
    <name evidence="15" type="ORF">L1049_010018</name>
</gene>
<dbReference type="GO" id="GO:0140359">
    <property type="term" value="F:ABC-type transporter activity"/>
    <property type="evidence" value="ECO:0007669"/>
    <property type="project" value="InterPro"/>
</dbReference>
<dbReference type="PROSITE" id="PS50893">
    <property type="entry name" value="ABC_TRANSPORTER_2"/>
    <property type="match status" value="2"/>
</dbReference>
<feature type="compositionally biased region" description="Gly residues" evidence="11">
    <location>
        <begin position="21"/>
        <end position="30"/>
    </location>
</feature>
<organism evidence="15 16">
    <name type="scientific">Liquidambar formosana</name>
    <name type="common">Formosan gum</name>
    <dbReference type="NCBI Taxonomy" id="63359"/>
    <lineage>
        <taxon>Eukaryota</taxon>
        <taxon>Viridiplantae</taxon>
        <taxon>Streptophyta</taxon>
        <taxon>Embryophyta</taxon>
        <taxon>Tracheophyta</taxon>
        <taxon>Spermatophyta</taxon>
        <taxon>Magnoliopsida</taxon>
        <taxon>eudicotyledons</taxon>
        <taxon>Gunneridae</taxon>
        <taxon>Pentapetalae</taxon>
        <taxon>Saxifragales</taxon>
        <taxon>Altingiaceae</taxon>
        <taxon>Liquidambar</taxon>
    </lineage>
</organism>
<reference evidence="15 16" key="1">
    <citation type="journal article" date="2024" name="Plant J.">
        <title>Genome sequences and population genomics reveal climatic adaptation and genomic divergence between two closely related sweetgum species.</title>
        <authorList>
            <person name="Xu W.Q."/>
            <person name="Ren C.Q."/>
            <person name="Zhang X.Y."/>
            <person name="Comes H.P."/>
            <person name="Liu X.H."/>
            <person name="Li Y.G."/>
            <person name="Kettle C.J."/>
            <person name="Jalonen R."/>
            <person name="Gaisberger H."/>
            <person name="Ma Y.Z."/>
            <person name="Qiu Y.X."/>
        </authorList>
    </citation>
    <scope>NUCLEOTIDE SEQUENCE [LARGE SCALE GENOMIC DNA]</scope>
    <source>
        <strain evidence="15">Hangzhou</strain>
    </source>
</reference>
<keyword evidence="10" id="KW-0325">Glycoprotein</keyword>
<feature type="domain" description="ABC transporter" evidence="13">
    <location>
        <begin position="1050"/>
        <end position="1287"/>
    </location>
</feature>
<accession>A0AAP0N9G8</accession>
<dbReference type="Gene3D" id="1.20.1560.10">
    <property type="entry name" value="ABC transporter type 1, transmembrane domain"/>
    <property type="match status" value="1"/>
</dbReference>
<evidence type="ECO:0000256" key="6">
    <source>
        <dbReference type="ARBA" id="ARBA00022741"/>
    </source>
</evidence>
<feature type="transmembrane region" description="Helical" evidence="12">
    <location>
        <begin position="178"/>
        <end position="197"/>
    </location>
</feature>
<dbReference type="InterPro" id="IPR027417">
    <property type="entry name" value="P-loop_NTPase"/>
</dbReference>
<evidence type="ECO:0000259" key="14">
    <source>
        <dbReference type="PROSITE" id="PS50929"/>
    </source>
</evidence>
<evidence type="ECO:0000256" key="2">
    <source>
        <dbReference type="ARBA" id="ARBA00007577"/>
    </source>
</evidence>
<dbReference type="CDD" id="cd18577">
    <property type="entry name" value="ABC_6TM_Pgp_ABCB1_D1_like"/>
    <property type="match status" value="1"/>
</dbReference>
<dbReference type="SUPFAM" id="SSF90123">
    <property type="entry name" value="ABC transporter transmembrane region"/>
    <property type="match status" value="2"/>
</dbReference>
<keyword evidence="9 12" id="KW-0472">Membrane</keyword>
<evidence type="ECO:0000313" key="15">
    <source>
        <dbReference type="EMBL" id="KAK9267590.1"/>
    </source>
</evidence>
<evidence type="ECO:0000256" key="3">
    <source>
        <dbReference type="ARBA" id="ARBA00022448"/>
    </source>
</evidence>
<feature type="domain" description="ABC transporter" evidence="13">
    <location>
        <begin position="380"/>
        <end position="616"/>
    </location>
</feature>
<dbReference type="GO" id="GO:0016887">
    <property type="term" value="F:ATP hydrolysis activity"/>
    <property type="evidence" value="ECO:0007669"/>
    <property type="project" value="InterPro"/>
</dbReference>
<keyword evidence="6" id="KW-0547">Nucleotide-binding</keyword>
<feature type="transmembrane region" description="Helical" evidence="12">
    <location>
        <begin position="316"/>
        <end position="334"/>
    </location>
</feature>
<evidence type="ECO:0000256" key="4">
    <source>
        <dbReference type="ARBA" id="ARBA00022692"/>
    </source>
</evidence>
<protein>
    <submittedName>
        <fullName evidence="15">Uncharacterized protein</fullName>
    </submittedName>
</protein>
<dbReference type="PANTHER" id="PTHR24222:SF50">
    <property type="entry name" value="ABC TRANSPORTER B FAMILY MEMBER 9-LIKE ISOFORM X2"/>
    <property type="match status" value="1"/>
</dbReference>
<feature type="transmembrane region" description="Helical" evidence="12">
    <location>
        <begin position="725"/>
        <end position="749"/>
    </location>
</feature>
<dbReference type="EMBL" id="JBBPBK010000016">
    <property type="protein sequence ID" value="KAK9267590.1"/>
    <property type="molecule type" value="Genomic_DNA"/>
</dbReference>
<dbReference type="InterPro" id="IPR011527">
    <property type="entry name" value="ABC1_TM_dom"/>
</dbReference>
<feature type="transmembrane region" description="Helical" evidence="12">
    <location>
        <begin position="203"/>
        <end position="223"/>
    </location>
</feature>
<dbReference type="GO" id="GO:0005886">
    <property type="term" value="C:plasma membrane"/>
    <property type="evidence" value="ECO:0007669"/>
    <property type="project" value="UniProtKB-SubCell"/>
</dbReference>
<dbReference type="Proteomes" id="UP001415857">
    <property type="component" value="Unassembled WGS sequence"/>
</dbReference>
<evidence type="ECO:0000259" key="13">
    <source>
        <dbReference type="PROSITE" id="PS50893"/>
    </source>
</evidence>
<dbReference type="InterPro" id="IPR036640">
    <property type="entry name" value="ABC1_TM_sf"/>
</dbReference>
<dbReference type="InterPro" id="IPR039421">
    <property type="entry name" value="Type_1_exporter"/>
</dbReference>
<feature type="compositionally biased region" description="Low complexity" evidence="11">
    <location>
        <begin position="643"/>
        <end position="673"/>
    </location>
</feature>
<evidence type="ECO:0000256" key="8">
    <source>
        <dbReference type="ARBA" id="ARBA00022989"/>
    </source>
</evidence>
<evidence type="ECO:0000256" key="7">
    <source>
        <dbReference type="ARBA" id="ARBA00022840"/>
    </source>
</evidence>
<dbReference type="GO" id="GO:0010329">
    <property type="term" value="F:auxin efflux transmembrane transporter activity"/>
    <property type="evidence" value="ECO:0007669"/>
    <property type="project" value="UniProtKB-ARBA"/>
</dbReference>
<dbReference type="PANTHER" id="PTHR24222">
    <property type="entry name" value="ABC TRANSPORTER B FAMILY"/>
    <property type="match status" value="1"/>
</dbReference>
<feature type="transmembrane region" description="Helical" evidence="12">
    <location>
        <begin position="105"/>
        <end position="125"/>
    </location>
</feature>
<name>A0AAP0N9G8_LIQFO</name>
<dbReference type="InterPro" id="IPR003593">
    <property type="entry name" value="AAA+_ATPase"/>
</dbReference>
<evidence type="ECO:0000256" key="11">
    <source>
        <dbReference type="SAM" id="MobiDB-lite"/>
    </source>
</evidence>
<evidence type="ECO:0000313" key="16">
    <source>
        <dbReference type="Proteomes" id="UP001415857"/>
    </source>
</evidence>
<feature type="transmembrane region" description="Helical" evidence="12">
    <location>
        <begin position="951"/>
        <end position="976"/>
    </location>
</feature>
<evidence type="ECO:0000256" key="5">
    <source>
        <dbReference type="ARBA" id="ARBA00022737"/>
    </source>
</evidence>
<feature type="transmembrane region" description="Helical" evidence="12">
    <location>
        <begin position="870"/>
        <end position="889"/>
    </location>
</feature>
<evidence type="ECO:0000256" key="12">
    <source>
        <dbReference type="SAM" id="Phobius"/>
    </source>
</evidence>
<comment type="subcellular location">
    <subcellularLocation>
        <location evidence="1">Cell membrane</location>
        <topology evidence="1">Multi-pass membrane protein</topology>
    </subcellularLocation>
</comment>
<dbReference type="Pfam" id="PF00664">
    <property type="entry name" value="ABC_membrane"/>
    <property type="match status" value="2"/>
</dbReference>
<feature type="transmembrane region" description="Helical" evidence="12">
    <location>
        <begin position="281"/>
        <end position="304"/>
    </location>
</feature>
<dbReference type="SUPFAM" id="SSF52540">
    <property type="entry name" value="P-loop containing nucleoside triphosphate hydrolases"/>
    <property type="match status" value="2"/>
</dbReference>
<feature type="region of interest" description="Disordered" evidence="11">
    <location>
        <begin position="617"/>
        <end position="673"/>
    </location>
</feature>
<keyword evidence="3" id="KW-0813">Transport</keyword>
<comment type="similarity">
    <text evidence="2">Belongs to the ABC transporter superfamily. ABCB family. Multidrug resistance exporter (TC 3.A.1.201) subfamily.</text>
</comment>
<evidence type="ECO:0000256" key="10">
    <source>
        <dbReference type="ARBA" id="ARBA00023180"/>
    </source>
</evidence>
<dbReference type="FunFam" id="3.40.50.300:FF:000066">
    <property type="entry name" value="ABC transporter B family member 1"/>
    <property type="match status" value="2"/>
</dbReference>
<dbReference type="FunFam" id="1.20.1560.10:FF:000044">
    <property type="entry name" value="ABC transporter B family member 9"/>
    <property type="match status" value="1"/>
</dbReference>
<dbReference type="FunFam" id="1.20.1560.10:FF:000009">
    <property type="entry name" value="ABC transporter B family member 1"/>
    <property type="match status" value="1"/>
</dbReference>